<dbReference type="InterPro" id="IPR023214">
    <property type="entry name" value="HAD_sf"/>
</dbReference>
<dbReference type="Pfam" id="PF00702">
    <property type="entry name" value="Hydrolase"/>
    <property type="match status" value="1"/>
</dbReference>
<keyword evidence="1" id="KW-0378">Hydrolase</keyword>
<dbReference type="InterPro" id="IPR006439">
    <property type="entry name" value="HAD-SF_hydro_IA"/>
</dbReference>
<protein>
    <submittedName>
        <fullName evidence="1">HAD-superfamily hydrolase, subfamily IA, variant 3</fullName>
    </submittedName>
</protein>
<dbReference type="InterPro" id="IPR050155">
    <property type="entry name" value="HAD-like_hydrolase_sf"/>
</dbReference>
<dbReference type="AlphaFoldDB" id="F2NQB6"/>
<accession>F2NQB6</accession>
<keyword evidence="2" id="KW-1185">Reference proteome</keyword>
<dbReference type="SUPFAM" id="SSF56784">
    <property type="entry name" value="HAD-like"/>
    <property type="match status" value="1"/>
</dbReference>
<evidence type="ECO:0000313" key="2">
    <source>
        <dbReference type="Proteomes" id="UP000007030"/>
    </source>
</evidence>
<dbReference type="GO" id="GO:0006281">
    <property type="term" value="P:DNA repair"/>
    <property type="evidence" value="ECO:0007669"/>
    <property type="project" value="TreeGrafter"/>
</dbReference>
<dbReference type="KEGG" id="mhd:Marky_0897"/>
<dbReference type="Proteomes" id="UP000007030">
    <property type="component" value="Chromosome"/>
</dbReference>
<dbReference type="OrthoDB" id="26292at2"/>
<sequence length="194" mass="21733">MKAFLFDMDDTLLEPVRPSPLLEFKRRWGLPNDHLVIEGLSLLPETQREIARGAFHQLEREVAQKSRVRPGMRAVLRALRRAAVPTALITNNNPEAVQIVLQRHRLEFSLVLTRADGRPKPAPDLIEQALAYLKVRPEEALFVGDSHADRIAAEAAGVPIVFLPTPDNADLHPRLRTPQELLAFLDNTRPSAIG</sequence>
<dbReference type="Gene3D" id="3.40.50.1000">
    <property type="entry name" value="HAD superfamily/HAD-like"/>
    <property type="match status" value="1"/>
</dbReference>
<dbReference type="PANTHER" id="PTHR43434:SF1">
    <property type="entry name" value="PHOSPHOGLYCOLATE PHOSPHATASE"/>
    <property type="match status" value="1"/>
</dbReference>
<dbReference type="PRINTS" id="PR00413">
    <property type="entry name" value="HADHALOGNASE"/>
</dbReference>
<dbReference type="SFLD" id="SFLDG01129">
    <property type="entry name" value="C1.5:_HAD__Beta-PGM__Phosphata"/>
    <property type="match status" value="1"/>
</dbReference>
<name>F2NQB6_MARHT</name>
<evidence type="ECO:0000313" key="1">
    <source>
        <dbReference type="EMBL" id="AEB11643.1"/>
    </source>
</evidence>
<organism evidence="1 2">
    <name type="scientific">Marinithermus hydrothermalis (strain DSM 14884 / JCM 11576 / T1)</name>
    <dbReference type="NCBI Taxonomy" id="869210"/>
    <lineage>
        <taxon>Bacteria</taxon>
        <taxon>Thermotogati</taxon>
        <taxon>Deinococcota</taxon>
        <taxon>Deinococci</taxon>
        <taxon>Thermales</taxon>
        <taxon>Thermaceae</taxon>
        <taxon>Marinithermus</taxon>
    </lineage>
</organism>
<dbReference type="NCBIfam" id="TIGR01509">
    <property type="entry name" value="HAD-SF-IA-v3"/>
    <property type="match status" value="1"/>
</dbReference>
<dbReference type="InterPro" id="IPR036412">
    <property type="entry name" value="HAD-like_sf"/>
</dbReference>
<dbReference type="GO" id="GO:0008967">
    <property type="term" value="F:phosphoglycolate phosphatase activity"/>
    <property type="evidence" value="ECO:0007669"/>
    <property type="project" value="TreeGrafter"/>
</dbReference>
<proteinExistence type="predicted"/>
<reference evidence="1 2" key="1">
    <citation type="journal article" date="2012" name="Stand. Genomic Sci.">
        <title>Complete genome sequence of the aerobic, heterotroph Marinithermus hydrothermalis type strain (T1(T)) from a deep-sea hydrothermal vent chimney.</title>
        <authorList>
            <person name="Copeland A."/>
            <person name="Gu W."/>
            <person name="Yasawong M."/>
            <person name="Lapidus A."/>
            <person name="Lucas S."/>
            <person name="Deshpande S."/>
            <person name="Pagani I."/>
            <person name="Tapia R."/>
            <person name="Cheng J.F."/>
            <person name="Goodwin L.A."/>
            <person name="Pitluck S."/>
            <person name="Liolios K."/>
            <person name="Ivanova N."/>
            <person name="Mavromatis K."/>
            <person name="Mikhailova N."/>
            <person name="Pati A."/>
            <person name="Chen A."/>
            <person name="Palaniappan K."/>
            <person name="Land M."/>
            <person name="Pan C."/>
            <person name="Brambilla E.M."/>
            <person name="Rohde M."/>
            <person name="Tindall B.J."/>
            <person name="Sikorski J."/>
            <person name="Goker M."/>
            <person name="Detter J.C."/>
            <person name="Bristow J."/>
            <person name="Eisen J.A."/>
            <person name="Markowitz V."/>
            <person name="Hugenholtz P."/>
            <person name="Kyrpides N.C."/>
            <person name="Klenk H.P."/>
            <person name="Woyke T."/>
        </authorList>
    </citation>
    <scope>NUCLEOTIDE SEQUENCE [LARGE SCALE GENOMIC DNA]</scope>
    <source>
        <strain evidence="2">DSM 14884 / JCM 11576 / T1</strain>
    </source>
</reference>
<dbReference type="RefSeq" id="WP_013703693.1">
    <property type="nucleotide sequence ID" value="NC_015387.1"/>
</dbReference>
<gene>
    <name evidence="1" type="ordered locus">Marky_0897</name>
</gene>
<dbReference type="PANTHER" id="PTHR43434">
    <property type="entry name" value="PHOSPHOGLYCOLATE PHOSPHATASE"/>
    <property type="match status" value="1"/>
</dbReference>
<dbReference type="EMBL" id="CP002630">
    <property type="protein sequence ID" value="AEB11643.1"/>
    <property type="molecule type" value="Genomic_DNA"/>
</dbReference>
<dbReference type="SFLD" id="SFLDS00003">
    <property type="entry name" value="Haloacid_Dehalogenase"/>
    <property type="match status" value="1"/>
</dbReference>
<dbReference type="eggNOG" id="COG0546">
    <property type="taxonomic scope" value="Bacteria"/>
</dbReference>
<dbReference type="NCBIfam" id="TIGR01549">
    <property type="entry name" value="HAD-SF-IA-v1"/>
    <property type="match status" value="1"/>
</dbReference>
<dbReference type="HOGENOM" id="CLU_045011_19_2_0"/>
<dbReference type="STRING" id="869210.Marky_0897"/>
<dbReference type="Gene3D" id="1.10.260.80">
    <property type="match status" value="1"/>
</dbReference>